<evidence type="ECO:0000256" key="4">
    <source>
        <dbReference type="ARBA" id="ARBA00022640"/>
    </source>
</evidence>
<protein>
    <recommendedName>
        <fullName evidence="3">Uncharacterized protein ycf33</fullName>
    </recommendedName>
</protein>
<sequence>MIFWDNLLRYPRFFISSVVGLVLIILNPIIVSLKKFQNEKLIFLIIFTCLITLSYIIKKMVTIE</sequence>
<accession>A0A8E5XRJ7</accession>
<dbReference type="InterPro" id="IPR008470">
    <property type="entry name" value="Uncharacterised_Ycf33"/>
</dbReference>
<evidence type="ECO:0000256" key="3">
    <source>
        <dbReference type="ARBA" id="ARBA00021584"/>
    </source>
</evidence>
<dbReference type="GeneID" id="68216510"/>
<feature type="transmembrane region" description="Helical" evidence="5">
    <location>
        <begin position="40"/>
        <end position="57"/>
    </location>
</feature>
<dbReference type="EMBL" id="MW762687">
    <property type="protein sequence ID" value="QVJ99654.1"/>
    <property type="molecule type" value="Genomic_DNA"/>
</dbReference>
<keyword evidence="5" id="KW-0812">Transmembrane</keyword>
<evidence type="ECO:0000256" key="2">
    <source>
        <dbReference type="ARBA" id="ARBA00010985"/>
    </source>
</evidence>
<keyword evidence="4 6" id="KW-0934">Plastid</keyword>
<dbReference type="AlphaFoldDB" id="A0A8E5XRJ7"/>
<comment type="similarity">
    <text evidence="2">Belongs to the ycf33 family.</text>
</comment>
<organism evidence="6">
    <name type="scientific">Ishige okamurae</name>
    <dbReference type="NCBI Taxonomy" id="233772"/>
    <lineage>
        <taxon>Eukaryota</taxon>
        <taxon>Sar</taxon>
        <taxon>Stramenopiles</taxon>
        <taxon>Ochrophyta</taxon>
        <taxon>PX clade</taxon>
        <taxon>Phaeophyceae</taxon>
        <taxon>Ectocarpales</taxon>
        <taxon>Ishigeaceae</taxon>
        <taxon>Ishige</taxon>
    </lineage>
</organism>
<proteinExistence type="inferred from homology"/>
<feature type="transmembrane region" description="Helical" evidence="5">
    <location>
        <begin position="13"/>
        <end position="33"/>
    </location>
</feature>
<evidence type="ECO:0000256" key="5">
    <source>
        <dbReference type="SAM" id="Phobius"/>
    </source>
</evidence>
<geneLocation type="chloroplast" evidence="6"/>
<name>A0A8E5XRJ7_9PHAE</name>
<evidence type="ECO:0000256" key="1">
    <source>
        <dbReference type="ARBA" id="ARBA00004474"/>
    </source>
</evidence>
<comment type="subcellular location">
    <subcellularLocation>
        <location evidence="1">Plastid</location>
    </subcellularLocation>
</comment>
<dbReference type="RefSeq" id="YP_010185310.1">
    <property type="nucleotide sequence ID" value="NC_058314.1"/>
</dbReference>
<keyword evidence="6" id="KW-0150">Chloroplast</keyword>
<keyword evidence="5" id="KW-1133">Transmembrane helix</keyword>
<evidence type="ECO:0000313" key="6">
    <source>
        <dbReference type="EMBL" id="QVJ99654.1"/>
    </source>
</evidence>
<keyword evidence="5" id="KW-0472">Membrane</keyword>
<dbReference type="GO" id="GO:0009536">
    <property type="term" value="C:plastid"/>
    <property type="evidence" value="ECO:0007669"/>
    <property type="project" value="UniProtKB-SubCell"/>
</dbReference>
<gene>
    <name evidence="6" type="primary">ycf33</name>
</gene>
<reference evidence="6" key="1">
    <citation type="submission" date="2021-03" db="EMBL/GenBank/DDBJ databases">
        <title>The complete chloroplast genome of Ishige okamurae.</title>
        <authorList>
            <person name="Wang X."/>
        </authorList>
    </citation>
    <scope>NUCLEOTIDE SEQUENCE</scope>
</reference>
<dbReference type="Pfam" id="PF05421">
    <property type="entry name" value="DUF751"/>
    <property type="match status" value="1"/>
</dbReference>